<dbReference type="GO" id="GO:0010041">
    <property type="term" value="P:response to iron(III) ion"/>
    <property type="evidence" value="ECO:0007669"/>
    <property type="project" value="TreeGrafter"/>
</dbReference>
<feature type="transmembrane region" description="Helical" evidence="8">
    <location>
        <begin position="107"/>
        <end position="126"/>
    </location>
</feature>
<sequence length="215" mass="23177">MFLLRHTHAILLVAAVILACVLRLLTLGSSLGHDEAYTLEAFASQPYERIVTSYAAPNNHILHSLMVRCSVQLLGTESWAVRLPAFAAGILAVPLIFVLARNLFLSASAGLIAAWMLAMMPVHILYSQAARGYSLSILLAILALYAIHRAVTEGSFRQWISFGLWGFLGAWTLPSGAFHVVSLGIWGVLKAGPEGRRRALSATLAALAAIVLAYL</sequence>
<evidence type="ECO:0000256" key="2">
    <source>
        <dbReference type="ARBA" id="ARBA00022475"/>
    </source>
</evidence>
<organism evidence="10">
    <name type="scientific">marine metagenome</name>
    <dbReference type="NCBI Taxonomy" id="408172"/>
    <lineage>
        <taxon>unclassified sequences</taxon>
        <taxon>metagenomes</taxon>
        <taxon>ecological metagenomes</taxon>
    </lineage>
</organism>
<feature type="transmembrane region" description="Helical" evidence="8">
    <location>
        <begin position="79"/>
        <end position="100"/>
    </location>
</feature>
<evidence type="ECO:0000256" key="8">
    <source>
        <dbReference type="SAM" id="Phobius"/>
    </source>
</evidence>
<dbReference type="GO" id="GO:0016763">
    <property type="term" value="F:pentosyltransferase activity"/>
    <property type="evidence" value="ECO:0007669"/>
    <property type="project" value="TreeGrafter"/>
</dbReference>
<dbReference type="EMBL" id="UINC01123313">
    <property type="protein sequence ID" value="SVC99701.1"/>
    <property type="molecule type" value="Genomic_DNA"/>
</dbReference>
<protein>
    <recommendedName>
        <fullName evidence="9">Glycosyltransferase RgtA/B/C/D-like domain-containing protein</fullName>
    </recommendedName>
</protein>
<keyword evidence="6 8" id="KW-1133">Transmembrane helix</keyword>
<keyword evidence="2" id="KW-1003">Cell membrane</keyword>
<reference evidence="10" key="1">
    <citation type="submission" date="2018-05" db="EMBL/GenBank/DDBJ databases">
        <authorList>
            <person name="Lanie J.A."/>
            <person name="Ng W.-L."/>
            <person name="Kazmierczak K.M."/>
            <person name="Andrzejewski T.M."/>
            <person name="Davidsen T.M."/>
            <person name="Wayne K.J."/>
            <person name="Tettelin H."/>
            <person name="Glass J.I."/>
            <person name="Rusch D."/>
            <person name="Podicherti R."/>
            <person name="Tsui H.-C.T."/>
            <person name="Winkler M.E."/>
        </authorList>
    </citation>
    <scope>NUCLEOTIDE SEQUENCE</scope>
</reference>
<evidence type="ECO:0000256" key="3">
    <source>
        <dbReference type="ARBA" id="ARBA00022676"/>
    </source>
</evidence>
<accession>A0A382RST7</accession>
<dbReference type="GO" id="GO:0005886">
    <property type="term" value="C:plasma membrane"/>
    <property type="evidence" value="ECO:0007669"/>
    <property type="project" value="UniProtKB-SubCell"/>
</dbReference>
<feature type="transmembrane region" description="Helical" evidence="8">
    <location>
        <begin position="132"/>
        <end position="151"/>
    </location>
</feature>
<dbReference type="Pfam" id="PF13231">
    <property type="entry name" value="PMT_2"/>
    <property type="match status" value="1"/>
</dbReference>
<evidence type="ECO:0000256" key="1">
    <source>
        <dbReference type="ARBA" id="ARBA00004651"/>
    </source>
</evidence>
<name>A0A382RST7_9ZZZZ</name>
<evidence type="ECO:0000256" key="5">
    <source>
        <dbReference type="ARBA" id="ARBA00022692"/>
    </source>
</evidence>
<feature type="non-terminal residue" evidence="10">
    <location>
        <position position="215"/>
    </location>
</feature>
<keyword evidence="7 8" id="KW-0472">Membrane</keyword>
<proteinExistence type="predicted"/>
<keyword evidence="4" id="KW-0808">Transferase</keyword>
<keyword evidence="3" id="KW-0328">Glycosyltransferase</keyword>
<dbReference type="InterPro" id="IPR050297">
    <property type="entry name" value="LipidA_mod_glycosyltrf_83"/>
</dbReference>
<comment type="subcellular location">
    <subcellularLocation>
        <location evidence="1">Cell membrane</location>
        <topology evidence="1">Multi-pass membrane protein</topology>
    </subcellularLocation>
</comment>
<feature type="domain" description="Glycosyltransferase RgtA/B/C/D-like" evidence="9">
    <location>
        <begin position="62"/>
        <end position="212"/>
    </location>
</feature>
<gene>
    <name evidence="10" type="ORF">METZ01_LOCUS352555</name>
</gene>
<evidence type="ECO:0000259" key="9">
    <source>
        <dbReference type="Pfam" id="PF13231"/>
    </source>
</evidence>
<evidence type="ECO:0000256" key="4">
    <source>
        <dbReference type="ARBA" id="ARBA00022679"/>
    </source>
</evidence>
<evidence type="ECO:0000256" key="6">
    <source>
        <dbReference type="ARBA" id="ARBA00022989"/>
    </source>
</evidence>
<dbReference type="PANTHER" id="PTHR33908">
    <property type="entry name" value="MANNOSYLTRANSFERASE YKCB-RELATED"/>
    <property type="match status" value="1"/>
</dbReference>
<evidence type="ECO:0000256" key="7">
    <source>
        <dbReference type="ARBA" id="ARBA00023136"/>
    </source>
</evidence>
<dbReference type="AlphaFoldDB" id="A0A382RST7"/>
<feature type="transmembrane region" description="Helical" evidence="8">
    <location>
        <begin position="163"/>
        <end position="186"/>
    </location>
</feature>
<dbReference type="InterPro" id="IPR038731">
    <property type="entry name" value="RgtA/B/C-like"/>
</dbReference>
<keyword evidence="5 8" id="KW-0812">Transmembrane</keyword>
<dbReference type="GO" id="GO:0008610">
    <property type="term" value="P:lipid biosynthetic process"/>
    <property type="evidence" value="ECO:0007669"/>
    <property type="project" value="UniProtKB-ARBA"/>
</dbReference>
<dbReference type="PANTHER" id="PTHR33908:SF3">
    <property type="entry name" value="UNDECAPRENYL PHOSPHATE-ALPHA-4-AMINO-4-DEOXY-L-ARABINOSE ARABINOSYL TRANSFERASE"/>
    <property type="match status" value="1"/>
</dbReference>
<evidence type="ECO:0000313" key="10">
    <source>
        <dbReference type="EMBL" id="SVC99701.1"/>
    </source>
</evidence>
<dbReference type="PROSITE" id="PS51257">
    <property type="entry name" value="PROKAR_LIPOPROTEIN"/>
    <property type="match status" value="1"/>
</dbReference>